<dbReference type="OrthoDB" id="384721at2"/>
<evidence type="ECO:0000313" key="3">
    <source>
        <dbReference type="EMBL" id="ASF47364.1"/>
    </source>
</evidence>
<dbReference type="Pfam" id="PF13449">
    <property type="entry name" value="Phytase-like"/>
    <property type="match status" value="1"/>
</dbReference>
<keyword evidence="4" id="KW-1185">Reference proteome</keyword>
<feature type="domain" description="Phytase-like" evidence="2">
    <location>
        <begin position="54"/>
        <end position="407"/>
    </location>
</feature>
<sequence>MTKKLLPFLLPLLMAAPASQAVDLIAIGSIDGNYQDLSARTAGALENGVAGNLFGGIGSGLAYAGGNTFIALPDRGPNAIAYNAAIDNTTSYINRFQTLNLALAVNPSYDSLTVGSMPYLLSSELTATTLLSSAQPRIYAAGGAPALNTATSFYYTGRSDNFGTRASTSPSHARLDPEGIRVSKDGASVFITDEYGPYVYQFHRNTGRIIKAFTLPSYYAATNLNAVGDTEIANNTVGRIANKGMEALAITPDGTTLIGMMQQNLIQDTKKYLRIITIDIASGTTHEYAYKLTDGSSVSDILAINSHEFLVDERDGSGLGNGDAAVVKKLFKIDLAGATEITGTPAITSSAPVVAKTLFLDVLAKLNANGVPSTQVPAKLEGVAFGPDVVIGGVTKHTLFIANDNDFLPTFNGVANPNKFFVFAVDPSELPSYVPQTITINPIDKSDRG</sequence>
<dbReference type="RefSeq" id="WP_088620236.1">
    <property type="nucleotide sequence ID" value="NZ_CP022129.1"/>
</dbReference>
<dbReference type="PANTHER" id="PTHR37957:SF1">
    <property type="entry name" value="PHYTASE-LIKE DOMAIN-CONTAINING PROTEIN"/>
    <property type="match status" value="1"/>
</dbReference>
<dbReference type="InterPro" id="IPR011044">
    <property type="entry name" value="Quino_amine_DH_bsu"/>
</dbReference>
<evidence type="ECO:0000256" key="1">
    <source>
        <dbReference type="SAM" id="SignalP"/>
    </source>
</evidence>
<dbReference type="AlphaFoldDB" id="A0A1Z4C1H4"/>
<dbReference type="PANTHER" id="PTHR37957">
    <property type="entry name" value="BLR7070 PROTEIN"/>
    <property type="match status" value="1"/>
</dbReference>
<reference evidence="3 4" key="1">
    <citation type="submission" date="2017-06" db="EMBL/GenBank/DDBJ databases">
        <title>Genome Sequencing of the methanotroph Methylovulum psychrotolerants str. HV10-M2 isolated from a high-altitude environment.</title>
        <authorList>
            <person name="Mateos-Rivera A."/>
        </authorList>
    </citation>
    <scope>NUCLEOTIDE SEQUENCE [LARGE SCALE GENOMIC DNA]</scope>
    <source>
        <strain evidence="3 4">HV10_M2</strain>
    </source>
</reference>
<keyword evidence="3" id="KW-0670">Pyruvate</keyword>
<dbReference type="EMBL" id="CP022129">
    <property type="protein sequence ID" value="ASF47364.1"/>
    <property type="molecule type" value="Genomic_DNA"/>
</dbReference>
<dbReference type="SUPFAM" id="SSF50969">
    <property type="entry name" value="YVTN repeat-like/Quinoprotein amine dehydrogenase"/>
    <property type="match status" value="1"/>
</dbReference>
<feature type="chain" id="PRO_5012599667" evidence="1">
    <location>
        <begin position="22"/>
        <end position="449"/>
    </location>
</feature>
<evidence type="ECO:0000313" key="4">
    <source>
        <dbReference type="Proteomes" id="UP000197019"/>
    </source>
</evidence>
<protein>
    <submittedName>
        <fullName evidence="3">Pyruvate-binding protein</fullName>
    </submittedName>
</protein>
<evidence type="ECO:0000259" key="2">
    <source>
        <dbReference type="Pfam" id="PF13449"/>
    </source>
</evidence>
<organism evidence="3 4">
    <name type="scientific">Methylovulum psychrotolerans</name>
    <dbReference type="NCBI Taxonomy" id="1704499"/>
    <lineage>
        <taxon>Bacteria</taxon>
        <taxon>Pseudomonadati</taxon>
        <taxon>Pseudomonadota</taxon>
        <taxon>Gammaproteobacteria</taxon>
        <taxon>Methylococcales</taxon>
        <taxon>Methylococcaceae</taxon>
        <taxon>Methylovulum</taxon>
    </lineage>
</organism>
<feature type="signal peptide" evidence="1">
    <location>
        <begin position="1"/>
        <end position="21"/>
    </location>
</feature>
<proteinExistence type="predicted"/>
<keyword evidence="1" id="KW-0732">Signal</keyword>
<accession>A0A1Z4C1H4</accession>
<dbReference type="Proteomes" id="UP000197019">
    <property type="component" value="Chromosome"/>
</dbReference>
<dbReference type="KEGG" id="mpsy:CEK71_15550"/>
<gene>
    <name evidence="3" type="ORF">CEK71_15550</name>
</gene>
<name>A0A1Z4C1H4_9GAMM</name>
<dbReference type="InterPro" id="IPR027372">
    <property type="entry name" value="Phytase-like_dom"/>
</dbReference>